<reference evidence="1 2" key="1">
    <citation type="submission" date="2021-06" db="EMBL/GenBank/DDBJ databases">
        <title>Caerostris darwini draft genome.</title>
        <authorList>
            <person name="Kono N."/>
            <person name="Arakawa K."/>
        </authorList>
    </citation>
    <scope>NUCLEOTIDE SEQUENCE [LARGE SCALE GENOMIC DNA]</scope>
</reference>
<gene>
    <name evidence="1" type="ORF">CDAR_224851</name>
</gene>
<dbReference type="AlphaFoldDB" id="A0AAV4N9M8"/>
<keyword evidence="2" id="KW-1185">Reference proteome</keyword>
<dbReference type="EMBL" id="BPLQ01001402">
    <property type="protein sequence ID" value="GIX81520.1"/>
    <property type="molecule type" value="Genomic_DNA"/>
</dbReference>
<comment type="caution">
    <text evidence="1">The sequence shown here is derived from an EMBL/GenBank/DDBJ whole genome shotgun (WGS) entry which is preliminary data.</text>
</comment>
<evidence type="ECO:0000313" key="1">
    <source>
        <dbReference type="EMBL" id="GIX81520.1"/>
    </source>
</evidence>
<protein>
    <submittedName>
        <fullName evidence="1">Uncharacterized protein</fullName>
    </submittedName>
</protein>
<name>A0AAV4N9M8_9ARAC</name>
<dbReference type="Proteomes" id="UP001054837">
    <property type="component" value="Unassembled WGS sequence"/>
</dbReference>
<proteinExistence type="predicted"/>
<sequence>MSWLNLLVLQVETPITKQHIPPEIRHVLGTSHMQASFLMEPRQFRPTTRESDSKRSIVCDDPTRGGLMRIKYEKGSATRFNITLSRGKRTRWVFFPSGI</sequence>
<evidence type="ECO:0000313" key="2">
    <source>
        <dbReference type="Proteomes" id="UP001054837"/>
    </source>
</evidence>
<accession>A0AAV4N9M8</accession>
<organism evidence="1 2">
    <name type="scientific">Caerostris darwini</name>
    <dbReference type="NCBI Taxonomy" id="1538125"/>
    <lineage>
        <taxon>Eukaryota</taxon>
        <taxon>Metazoa</taxon>
        <taxon>Ecdysozoa</taxon>
        <taxon>Arthropoda</taxon>
        <taxon>Chelicerata</taxon>
        <taxon>Arachnida</taxon>
        <taxon>Araneae</taxon>
        <taxon>Araneomorphae</taxon>
        <taxon>Entelegynae</taxon>
        <taxon>Araneoidea</taxon>
        <taxon>Araneidae</taxon>
        <taxon>Caerostris</taxon>
    </lineage>
</organism>